<accession>W2IED7</accession>
<dbReference type="EMBL" id="KI674870">
    <property type="protein sequence ID" value="ETL32425.1"/>
    <property type="molecule type" value="Genomic_DNA"/>
</dbReference>
<protein>
    <submittedName>
        <fullName evidence="1">Uncharacterized protein</fullName>
    </submittedName>
</protein>
<sequence length="75" mass="8735">GNAIPNTRIKRKTRWPTECIKFVEGVVEEQSCFYIEELQVSIQSKLMRMDLATYRLAREGSGQWAGKHFFKLGKK</sequence>
<dbReference type="Proteomes" id="UP000053864">
    <property type="component" value="Unassembled WGS sequence"/>
</dbReference>
<evidence type="ECO:0000313" key="1">
    <source>
        <dbReference type="EMBL" id="ETL32425.1"/>
    </source>
</evidence>
<dbReference type="AlphaFoldDB" id="W2IED7"/>
<reference evidence="1" key="1">
    <citation type="submission" date="2013-11" db="EMBL/GenBank/DDBJ databases">
        <title>The Genome Sequence of Phytophthora parasitica CJ05E6.</title>
        <authorList>
            <consortium name="The Broad Institute Genomics Platform"/>
            <person name="Russ C."/>
            <person name="Tyler B."/>
            <person name="Panabieres F."/>
            <person name="Shan W."/>
            <person name="Tripathy S."/>
            <person name="Grunwald N."/>
            <person name="Machado M."/>
            <person name="Johnson C.S."/>
            <person name="Arredondo F."/>
            <person name="Hong C."/>
            <person name="Coffey M."/>
            <person name="Young S.K."/>
            <person name="Zeng Q."/>
            <person name="Gargeya S."/>
            <person name="Fitzgerald M."/>
            <person name="Abouelleil A."/>
            <person name="Alvarado L."/>
            <person name="Chapman S.B."/>
            <person name="Gainer-Dewar J."/>
            <person name="Goldberg J."/>
            <person name="Griggs A."/>
            <person name="Gujja S."/>
            <person name="Hansen M."/>
            <person name="Howarth C."/>
            <person name="Imamovic A."/>
            <person name="Ireland A."/>
            <person name="Larimer J."/>
            <person name="McCowan C."/>
            <person name="Murphy C."/>
            <person name="Pearson M."/>
            <person name="Poon T.W."/>
            <person name="Priest M."/>
            <person name="Roberts A."/>
            <person name="Saif S."/>
            <person name="Shea T."/>
            <person name="Sykes S."/>
            <person name="Wortman J."/>
            <person name="Nusbaum C."/>
            <person name="Birren B."/>
        </authorList>
    </citation>
    <scope>NUCLEOTIDE SEQUENCE [LARGE SCALE GENOMIC DNA]</scope>
    <source>
        <strain evidence="1">CJ05E6</strain>
    </source>
</reference>
<name>W2IED7_PHYNI</name>
<organism evidence="1">
    <name type="scientific">Phytophthora nicotianae</name>
    <name type="common">Potato buckeye rot agent</name>
    <name type="synonym">Phytophthora parasitica</name>
    <dbReference type="NCBI Taxonomy" id="4792"/>
    <lineage>
        <taxon>Eukaryota</taxon>
        <taxon>Sar</taxon>
        <taxon>Stramenopiles</taxon>
        <taxon>Oomycota</taxon>
        <taxon>Peronosporomycetes</taxon>
        <taxon>Peronosporales</taxon>
        <taxon>Peronosporaceae</taxon>
        <taxon>Phytophthora</taxon>
    </lineage>
</organism>
<proteinExistence type="predicted"/>
<feature type="non-terminal residue" evidence="1">
    <location>
        <position position="1"/>
    </location>
</feature>
<gene>
    <name evidence="1" type="ORF">L916_15007</name>
</gene>